<keyword evidence="2" id="KW-1185">Reference proteome</keyword>
<protein>
    <submittedName>
        <fullName evidence="1">HTH_Tnp_Tc3_2 domain-containing protein</fullName>
    </submittedName>
</protein>
<organism evidence="1 2">
    <name type="scientific">Trichonephila clavipes</name>
    <name type="common">Golden silk orbweaver</name>
    <name type="synonym">Nephila clavipes</name>
    <dbReference type="NCBI Taxonomy" id="2585209"/>
    <lineage>
        <taxon>Eukaryota</taxon>
        <taxon>Metazoa</taxon>
        <taxon>Ecdysozoa</taxon>
        <taxon>Arthropoda</taxon>
        <taxon>Chelicerata</taxon>
        <taxon>Arachnida</taxon>
        <taxon>Araneae</taxon>
        <taxon>Araneomorphae</taxon>
        <taxon>Entelegynae</taxon>
        <taxon>Araneoidea</taxon>
        <taxon>Nephilidae</taxon>
        <taxon>Trichonephila</taxon>
    </lineage>
</organism>
<dbReference type="EMBL" id="BMAU01021371">
    <property type="protein sequence ID" value="GFY25491.1"/>
    <property type="molecule type" value="Genomic_DNA"/>
</dbReference>
<comment type="caution">
    <text evidence="1">The sequence shown here is derived from an EMBL/GenBank/DDBJ whole genome shotgun (WGS) entry which is preliminary data.</text>
</comment>
<evidence type="ECO:0000313" key="2">
    <source>
        <dbReference type="Proteomes" id="UP000887159"/>
    </source>
</evidence>
<reference evidence="1" key="1">
    <citation type="submission" date="2020-08" db="EMBL/GenBank/DDBJ databases">
        <title>Multicomponent nature underlies the extraordinary mechanical properties of spider dragline silk.</title>
        <authorList>
            <person name="Kono N."/>
            <person name="Nakamura H."/>
            <person name="Mori M."/>
            <person name="Yoshida Y."/>
            <person name="Ohtoshi R."/>
            <person name="Malay A.D."/>
            <person name="Moran D.A.P."/>
            <person name="Tomita M."/>
            <person name="Numata K."/>
            <person name="Arakawa K."/>
        </authorList>
    </citation>
    <scope>NUCLEOTIDE SEQUENCE</scope>
</reference>
<proteinExistence type="predicted"/>
<dbReference type="Proteomes" id="UP000887159">
    <property type="component" value="Unassembled WGS sequence"/>
</dbReference>
<evidence type="ECO:0000313" key="1">
    <source>
        <dbReference type="EMBL" id="GFY25491.1"/>
    </source>
</evidence>
<dbReference type="AlphaFoldDB" id="A0A8X6W027"/>
<name>A0A8X6W027_TRICX</name>
<accession>A0A8X6W027</accession>
<sequence>MINFISNLGAEDGMHVKRIKARIPHIAVTWKLEEGCRLRCQPRHLTEARNYNVCHQLPSCFFKMRSKLKIKSNETDLFELINLFLSRTKFVLTFSNPDWFKKTKSVENKLKSGRPRIYNEHEKKWIVRQVHINPRTSAAKMALQCKSRFGKSVNPESVRNVLRKQVSWQSTSKKPCIVKKQIDKLGWHLLKCM</sequence>
<gene>
    <name evidence="1" type="primary">AVEN_99760_1</name>
    <name evidence="1" type="ORF">TNCV_2486111</name>
</gene>